<protein>
    <submittedName>
        <fullName evidence="9">Peptide/nickel transport system permease protein</fullName>
    </submittedName>
</protein>
<proteinExistence type="inferred from homology"/>
<gene>
    <name evidence="9" type="ORF">FHX49_002191</name>
</gene>
<dbReference type="InterPro" id="IPR000515">
    <property type="entry name" value="MetI-like"/>
</dbReference>
<name>A0A7W4YNW8_9MICO</name>
<dbReference type="Proteomes" id="UP000529310">
    <property type="component" value="Unassembled WGS sequence"/>
</dbReference>
<evidence type="ECO:0000256" key="4">
    <source>
        <dbReference type="ARBA" id="ARBA00022692"/>
    </source>
</evidence>
<feature type="domain" description="ABC transmembrane type-1" evidence="8">
    <location>
        <begin position="78"/>
        <end position="266"/>
    </location>
</feature>
<keyword evidence="10" id="KW-1185">Reference proteome</keyword>
<dbReference type="EMBL" id="JACHWQ010000007">
    <property type="protein sequence ID" value="MBB2976612.1"/>
    <property type="molecule type" value="Genomic_DNA"/>
</dbReference>
<feature type="transmembrane region" description="Helical" evidence="7">
    <location>
        <begin position="110"/>
        <end position="132"/>
    </location>
</feature>
<dbReference type="AlphaFoldDB" id="A0A7W4YNW8"/>
<accession>A0A7W4YNW8</accession>
<evidence type="ECO:0000256" key="3">
    <source>
        <dbReference type="ARBA" id="ARBA00022475"/>
    </source>
</evidence>
<comment type="similarity">
    <text evidence="7">Belongs to the binding-protein-dependent transport system permease family.</text>
</comment>
<comment type="subcellular location">
    <subcellularLocation>
        <location evidence="1 7">Cell membrane</location>
        <topology evidence="1 7">Multi-pass membrane protein</topology>
    </subcellularLocation>
</comment>
<comment type="caution">
    <text evidence="9">The sequence shown here is derived from an EMBL/GenBank/DDBJ whole genome shotgun (WGS) entry which is preliminary data.</text>
</comment>
<feature type="transmembrane region" description="Helical" evidence="7">
    <location>
        <begin position="12"/>
        <end position="32"/>
    </location>
</feature>
<dbReference type="Gene3D" id="1.10.3720.10">
    <property type="entry name" value="MetI-like"/>
    <property type="match status" value="1"/>
</dbReference>
<dbReference type="GO" id="GO:0005886">
    <property type="term" value="C:plasma membrane"/>
    <property type="evidence" value="ECO:0007669"/>
    <property type="project" value="UniProtKB-SubCell"/>
</dbReference>
<dbReference type="CDD" id="cd06261">
    <property type="entry name" value="TM_PBP2"/>
    <property type="match status" value="1"/>
</dbReference>
<dbReference type="RefSeq" id="WP_165141542.1">
    <property type="nucleotide sequence ID" value="NZ_CP049255.1"/>
</dbReference>
<keyword evidence="2 7" id="KW-0813">Transport</keyword>
<keyword evidence="3" id="KW-1003">Cell membrane</keyword>
<sequence length="301" mass="31892">MKYHLFGNGKVTFGVIVLGFFVLLAIFGGLFLDIFGLNPRANDISAISQPPSAQHLLGTTQFGQDVLAQVVEGARGSMFVGFLAATIGTAIAIVVGVPSGYFNGITGHSLNFLTNLFLVMPVLPLIFVIAGYLQGTGLVMIAIIIGVFGWAGGARTLRAQAMSVSSRDFVQAMRMLGESHRRVIFTEVMPHLYGWIASMFLGGLIGAVMAEAGLAFLGVSDSTAISWGTMIQSAQQQSAVLRGLWWWLIPPGLCIALVGTAASLINFGVDELANPKMRSASRALVKRTSAARRAALATEAK</sequence>
<evidence type="ECO:0000256" key="2">
    <source>
        <dbReference type="ARBA" id="ARBA00022448"/>
    </source>
</evidence>
<dbReference type="PANTHER" id="PTHR43386">
    <property type="entry name" value="OLIGOPEPTIDE TRANSPORT SYSTEM PERMEASE PROTEIN APPC"/>
    <property type="match status" value="1"/>
</dbReference>
<evidence type="ECO:0000313" key="9">
    <source>
        <dbReference type="EMBL" id="MBB2976612.1"/>
    </source>
</evidence>
<keyword evidence="6 7" id="KW-0472">Membrane</keyword>
<dbReference type="InterPro" id="IPR035906">
    <property type="entry name" value="MetI-like_sf"/>
</dbReference>
<feature type="transmembrane region" description="Helical" evidence="7">
    <location>
        <begin position="138"/>
        <end position="157"/>
    </location>
</feature>
<dbReference type="InterPro" id="IPR050366">
    <property type="entry name" value="BP-dependent_transpt_permease"/>
</dbReference>
<organism evidence="9 10">
    <name type="scientific">Microbacterium endophyticum</name>
    <dbReference type="NCBI Taxonomy" id="1526412"/>
    <lineage>
        <taxon>Bacteria</taxon>
        <taxon>Bacillati</taxon>
        <taxon>Actinomycetota</taxon>
        <taxon>Actinomycetes</taxon>
        <taxon>Micrococcales</taxon>
        <taxon>Microbacteriaceae</taxon>
        <taxon>Microbacterium</taxon>
    </lineage>
</organism>
<evidence type="ECO:0000256" key="5">
    <source>
        <dbReference type="ARBA" id="ARBA00022989"/>
    </source>
</evidence>
<feature type="transmembrane region" description="Helical" evidence="7">
    <location>
        <begin position="78"/>
        <end position="98"/>
    </location>
</feature>
<dbReference type="PANTHER" id="PTHR43386:SF1">
    <property type="entry name" value="D,D-DIPEPTIDE TRANSPORT SYSTEM PERMEASE PROTEIN DDPC-RELATED"/>
    <property type="match status" value="1"/>
</dbReference>
<feature type="transmembrane region" description="Helical" evidence="7">
    <location>
        <begin position="244"/>
        <end position="269"/>
    </location>
</feature>
<evidence type="ECO:0000259" key="8">
    <source>
        <dbReference type="PROSITE" id="PS50928"/>
    </source>
</evidence>
<evidence type="ECO:0000256" key="6">
    <source>
        <dbReference type="ARBA" id="ARBA00023136"/>
    </source>
</evidence>
<reference evidence="9 10" key="1">
    <citation type="submission" date="2020-08" db="EMBL/GenBank/DDBJ databases">
        <title>Sequencing the genomes of 1000 actinobacteria strains.</title>
        <authorList>
            <person name="Klenk H.-P."/>
        </authorList>
    </citation>
    <scope>NUCLEOTIDE SEQUENCE [LARGE SCALE GENOMIC DNA]</scope>
    <source>
        <strain evidence="9 10">DSM 27099</strain>
    </source>
</reference>
<keyword evidence="5 7" id="KW-1133">Transmembrane helix</keyword>
<evidence type="ECO:0000256" key="7">
    <source>
        <dbReference type="RuleBase" id="RU363032"/>
    </source>
</evidence>
<dbReference type="SUPFAM" id="SSF161098">
    <property type="entry name" value="MetI-like"/>
    <property type="match status" value="1"/>
</dbReference>
<evidence type="ECO:0000313" key="10">
    <source>
        <dbReference type="Proteomes" id="UP000529310"/>
    </source>
</evidence>
<dbReference type="PROSITE" id="PS50928">
    <property type="entry name" value="ABC_TM1"/>
    <property type="match status" value="1"/>
</dbReference>
<keyword evidence="4 7" id="KW-0812">Transmembrane</keyword>
<evidence type="ECO:0000256" key="1">
    <source>
        <dbReference type="ARBA" id="ARBA00004651"/>
    </source>
</evidence>
<feature type="transmembrane region" description="Helical" evidence="7">
    <location>
        <begin position="192"/>
        <end position="217"/>
    </location>
</feature>
<dbReference type="Pfam" id="PF00528">
    <property type="entry name" value="BPD_transp_1"/>
    <property type="match status" value="1"/>
</dbReference>
<dbReference type="GO" id="GO:0071916">
    <property type="term" value="F:dipeptide transmembrane transporter activity"/>
    <property type="evidence" value="ECO:0007669"/>
    <property type="project" value="TreeGrafter"/>
</dbReference>